<dbReference type="Pfam" id="PF02209">
    <property type="entry name" value="VHP"/>
    <property type="match status" value="1"/>
</dbReference>
<feature type="domain" description="HP" evidence="6">
    <location>
        <begin position="333"/>
        <end position="397"/>
    </location>
</feature>
<evidence type="ECO:0000313" key="8">
    <source>
        <dbReference type="Proteomes" id="UP001174909"/>
    </source>
</evidence>
<dbReference type="SMART" id="SM00262">
    <property type="entry name" value="GEL"/>
    <property type="match status" value="2"/>
</dbReference>
<gene>
    <name evidence="7" type="ORF">GBAR_LOCUS16690</name>
</gene>
<accession>A0AA35SIP4</accession>
<evidence type="ECO:0000256" key="5">
    <source>
        <dbReference type="SAM" id="MobiDB-lite"/>
    </source>
</evidence>
<dbReference type="Proteomes" id="UP001174909">
    <property type="component" value="Unassembled WGS sequence"/>
</dbReference>
<evidence type="ECO:0000256" key="4">
    <source>
        <dbReference type="ARBA" id="ARBA00023203"/>
    </source>
</evidence>
<keyword evidence="8" id="KW-1185">Reference proteome</keyword>
<evidence type="ECO:0000313" key="7">
    <source>
        <dbReference type="EMBL" id="CAI8029371.1"/>
    </source>
</evidence>
<feature type="compositionally biased region" description="Polar residues" evidence="5">
    <location>
        <begin position="1"/>
        <end position="24"/>
    </location>
</feature>
<dbReference type="CDD" id="cd11291">
    <property type="entry name" value="gelsolin_S6_like"/>
    <property type="match status" value="1"/>
</dbReference>
<name>A0AA35SIP4_GEOBA</name>
<dbReference type="Pfam" id="PF00626">
    <property type="entry name" value="Gelsolin"/>
    <property type="match status" value="2"/>
</dbReference>
<dbReference type="GO" id="GO:0051016">
    <property type="term" value="P:barbed-end actin filament capping"/>
    <property type="evidence" value="ECO:0007669"/>
    <property type="project" value="TreeGrafter"/>
</dbReference>
<comment type="similarity">
    <text evidence="1">Belongs to the villin/gelsolin family.</text>
</comment>
<dbReference type="InterPro" id="IPR007122">
    <property type="entry name" value="Villin/Gelsolin"/>
</dbReference>
<keyword evidence="4" id="KW-0009">Actin-binding</keyword>
<dbReference type="PANTHER" id="PTHR11977:SF123">
    <property type="entry name" value="GELSOLIN"/>
    <property type="match status" value="1"/>
</dbReference>
<dbReference type="GO" id="GO:0051015">
    <property type="term" value="F:actin filament binding"/>
    <property type="evidence" value="ECO:0007669"/>
    <property type="project" value="InterPro"/>
</dbReference>
<dbReference type="AlphaFoldDB" id="A0AA35SIP4"/>
<dbReference type="PRINTS" id="PR00597">
    <property type="entry name" value="GELSOLIN"/>
</dbReference>
<dbReference type="GO" id="GO:0051014">
    <property type="term" value="P:actin filament severing"/>
    <property type="evidence" value="ECO:0007669"/>
    <property type="project" value="TreeGrafter"/>
</dbReference>
<dbReference type="InterPro" id="IPR007123">
    <property type="entry name" value="Gelsolin-like_dom"/>
</dbReference>
<sequence>MVETRTSFSTPMLSTGKRATSSTFGRDRSRPRTNEVQQHSTRSIWTTSMVELRCRCASCRGKSRTTSSWCSVAAWWSTRAAVPAPSRTGFDTDSYDVDGTRLFHVRGTNEFDTRAVQVEEKAPSLNSNDCFVLETPKSTYIWYGKGCSGDERQLADNLSKSISPGREPVKVTEGSESTEFWDSLGGKAPYGSGKWLEEVVPTVPPRLFQCSNASGRFNVEEIFDFAQADLIPEDVMILDTYAQVFVWIGHDANEVEKKEGLKSAKDYIESDPSGRDLDSTQLLQVKQGFEPPIFTCHFLGWSSDLWAQDKSYEVYLKEVKQGVTKVADELAKYDPNTKFPYEKLKGKNNCPTGVDPSNKELHLSEEEFSKVFGMSIHDYRPLPQWKKNNLKKSVDMF</sequence>
<keyword evidence="2" id="KW-0117">Actin capping</keyword>
<dbReference type="SUPFAM" id="SSF47050">
    <property type="entry name" value="VHP, Villin headpiece domain"/>
    <property type="match status" value="1"/>
</dbReference>
<dbReference type="GO" id="GO:0005546">
    <property type="term" value="F:phosphatidylinositol-4,5-bisphosphate binding"/>
    <property type="evidence" value="ECO:0007669"/>
    <property type="project" value="TreeGrafter"/>
</dbReference>
<dbReference type="GO" id="GO:0005737">
    <property type="term" value="C:cytoplasm"/>
    <property type="evidence" value="ECO:0007669"/>
    <property type="project" value="TreeGrafter"/>
</dbReference>
<dbReference type="EMBL" id="CASHTH010002399">
    <property type="protein sequence ID" value="CAI8029371.1"/>
    <property type="molecule type" value="Genomic_DNA"/>
</dbReference>
<dbReference type="PANTHER" id="PTHR11977">
    <property type="entry name" value="VILLIN"/>
    <property type="match status" value="1"/>
</dbReference>
<dbReference type="FunFam" id="3.40.20.10:FF:000001">
    <property type="entry name" value="Gelsolin"/>
    <property type="match status" value="1"/>
</dbReference>
<feature type="region of interest" description="Disordered" evidence="5">
    <location>
        <begin position="1"/>
        <end position="41"/>
    </location>
</feature>
<dbReference type="InterPro" id="IPR003128">
    <property type="entry name" value="Villin_headpiece"/>
</dbReference>
<dbReference type="FunFam" id="3.40.20.10:FF:000005">
    <property type="entry name" value="Gelsolin"/>
    <property type="match status" value="1"/>
</dbReference>
<dbReference type="InterPro" id="IPR036886">
    <property type="entry name" value="Villin_headpiece_dom_sf"/>
</dbReference>
<protein>
    <submittedName>
        <fullName evidence="7">Villin-1</fullName>
    </submittedName>
</protein>
<dbReference type="SMART" id="SM00153">
    <property type="entry name" value="VHP"/>
    <property type="match status" value="1"/>
</dbReference>
<dbReference type="Gene3D" id="3.40.20.10">
    <property type="entry name" value="Severin"/>
    <property type="match status" value="2"/>
</dbReference>
<evidence type="ECO:0000259" key="6">
    <source>
        <dbReference type="PROSITE" id="PS51089"/>
    </source>
</evidence>
<dbReference type="InterPro" id="IPR029006">
    <property type="entry name" value="ADF-H/Gelsolin-like_dom_sf"/>
</dbReference>
<reference evidence="7" key="1">
    <citation type="submission" date="2023-03" db="EMBL/GenBank/DDBJ databases">
        <authorList>
            <person name="Steffen K."/>
            <person name="Cardenas P."/>
        </authorList>
    </citation>
    <scope>NUCLEOTIDE SEQUENCE</scope>
</reference>
<evidence type="ECO:0000256" key="2">
    <source>
        <dbReference type="ARBA" id="ARBA00022467"/>
    </source>
</evidence>
<comment type="caution">
    <text evidence="7">The sequence shown here is derived from an EMBL/GenBank/DDBJ whole genome shotgun (WGS) entry which is preliminary data.</text>
</comment>
<proteinExistence type="inferred from homology"/>
<evidence type="ECO:0000256" key="1">
    <source>
        <dbReference type="ARBA" id="ARBA00008418"/>
    </source>
</evidence>
<dbReference type="GO" id="GO:0015629">
    <property type="term" value="C:actin cytoskeleton"/>
    <property type="evidence" value="ECO:0007669"/>
    <property type="project" value="TreeGrafter"/>
</dbReference>
<dbReference type="Gene3D" id="1.10.950.10">
    <property type="entry name" value="Villin headpiece domain"/>
    <property type="match status" value="1"/>
</dbReference>
<dbReference type="PROSITE" id="PS51089">
    <property type="entry name" value="HP"/>
    <property type="match status" value="1"/>
</dbReference>
<evidence type="ECO:0000256" key="3">
    <source>
        <dbReference type="ARBA" id="ARBA00022737"/>
    </source>
</evidence>
<organism evidence="7 8">
    <name type="scientific">Geodia barretti</name>
    <name type="common">Barrett's horny sponge</name>
    <dbReference type="NCBI Taxonomy" id="519541"/>
    <lineage>
        <taxon>Eukaryota</taxon>
        <taxon>Metazoa</taxon>
        <taxon>Porifera</taxon>
        <taxon>Demospongiae</taxon>
        <taxon>Heteroscleromorpha</taxon>
        <taxon>Tetractinellida</taxon>
        <taxon>Astrophorina</taxon>
        <taxon>Geodiidae</taxon>
        <taxon>Geodia</taxon>
    </lineage>
</organism>
<dbReference type="GO" id="GO:0008154">
    <property type="term" value="P:actin polymerization or depolymerization"/>
    <property type="evidence" value="ECO:0007669"/>
    <property type="project" value="TreeGrafter"/>
</dbReference>
<dbReference type="CDD" id="cd11288">
    <property type="entry name" value="gelsolin_S5_like"/>
    <property type="match status" value="1"/>
</dbReference>
<dbReference type="SUPFAM" id="SSF55753">
    <property type="entry name" value="Actin depolymerizing proteins"/>
    <property type="match status" value="2"/>
</dbReference>
<keyword evidence="3" id="KW-0677">Repeat</keyword>